<proteinExistence type="predicted"/>
<dbReference type="AlphaFoldDB" id="A0A8S9K4C2"/>
<sequence>MANKESTRSVEHHLLHKRCNNHVQSRGVILSYLLKGEPPDTQPIPKPKQYQEGGDVVALKSLVQPESHQTSQTGHLGDTIDGRSVQGVYLDNQKEFVYETNFKRRITHQGVIEAFDFKKIFTDNKFMDFTNCRFPTPSSCEYQPLEVDFSPTMKWPSPEPTMGFKKDVLAFHKAKNQKNWLRENQDAINFPKPAKPTTIMESCQPLQFGSNQTFLWRPGDTLSQPEDKEDVHRCTRTHRIRRIFLIIYFPYPATPYAFKESLHHLVSKEQRLYSLEPEETKILRSLIRSQRLLFRGYFSKISRYKISLLQWQQITLTASFHGAINSFVSKLIISTLLVSLCHFMTVRESQ</sequence>
<accession>A0A8S9K4C2</accession>
<evidence type="ECO:0000313" key="1">
    <source>
        <dbReference type="EMBL" id="KAF2588578.1"/>
    </source>
</evidence>
<name>A0A8S9K4C2_BRACR</name>
<dbReference type="EMBL" id="QGKY02000190">
    <property type="protein sequence ID" value="KAF2588578.1"/>
    <property type="molecule type" value="Genomic_DNA"/>
</dbReference>
<reference evidence="1" key="1">
    <citation type="submission" date="2019-12" db="EMBL/GenBank/DDBJ databases">
        <title>Genome sequencing and annotation of Brassica cretica.</title>
        <authorList>
            <person name="Studholme D.J."/>
            <person name="Sarris P.F."/>
        </authorList>
    </citation>
    <scope>NUCLEOTIDE SEQUENCE</scope>
    <source>
        <strain evidence="1">PFS-102/07</strain>
        <tissue evidence="1">Leaf</tissue>
    </source>
</reference>
<gene>
    <name evidence="1" type="ORF">F2Q70_00039333</name>
</gene>
<organism evidence="1">
    <name type="scientific">Brassica cretica</name>
    <name type="common">Mustard</name>
    <dbReference type="NCBI Taxonomy" id="69181"/>
    <lineage>
        <taxon>Eukaryota</taxon>
        <taxon>Viridiplantae</taxon>
        <taxon>Streptophyta</taxon>
        <taxon>Embryophyta</taxon>
        <taxon>Tracheophyta</taxon>
        <taxon>Spermatophyta</taxon>
        <taxon>Magnoliopsida</taxon>
        <taxon>eudicotyledons</taxon>
        <taxon>Gunneridae</taxon>
        <taxon>Pentapetalae</taxon>
        <taxon>rosids</taxon>
        <taxon>malvids</taxon>
        <taxon>Brassicales</taxon>
        <taxon>Brassicaceae</taxon>
        <taxon>Brassiceae</taxon>
        <taxon>Brassica</taxon>
    </lineage>
</organism>
<comment type="caution">
    <text evidence="1">The sequence shown here is derived from an EMBL/GenBank/DDBJ whole genome shotgun (WGS) entry which is preliminary data.</text>
</comment>
<protein>
    <submittedName>
        <fullName evidence="1">Uncharacterized protein</fullName>
    </submittedName>
</protein>